<keyword evidence="19" id="KW-1185">Reference proteome</keyword>
<evidence type="ECO:0000256" key="6">
    <source>
        <dbReference type="ARBA" id="ARBA00022729"/>
    </source>
</evidence>
<dbReference type="GO" id="GO:0004672">
    <property type="term" value="F:protein kinase activity"/>
    <property type="evidence" value="ECO:0007669"/>
    <property type="project" value="InterPro"/>
</dbReference>
<dbReference type="FunFam" id="3.80.10.10:FF:000095">
    <property type="entry name" value="LRR receptor-like serine/threonine-protein kinase GSO1"/>
    <property type="match status" value="1"/>
</dbReference>
<dbReference type="SMART" id="SM00369">
    <property type="entry name" value="LRR_TYP"/>
    <property type="match status" value="9"/>
</dbReference>
<dbReference type="Pfam" id="PF00069">
    <property type="entry name" value="Pkinase"/>
    <property type="match status" value="1"/>
</dbReference>
<proteinExistence type="inferred from homology"/>
<dbReference type="SUPFAM" id="SSF52047">
    <property type="entry name" value="RNI-like"/>
    <property type="match status" value="1"/>
</dbReference>
<keyword evidence="4" id="KW-0808">Transferase</keyword>
<keyword evidence="11 15" id="KW-1133">Transmembrane helix</keyword>
<name>W9S5L6_9ROSA</name>
<comment type="subcellular location">
    <subcellularLocation>
        <location evidence="1">Membrane</location>
        <topology evidence="1">Single-pass type I membrane protein</topology>
    </subcellularLocation>
</comment>
<evidence type="ECO:0000313" key="19">
    <source>
        <dbReference type="Proteomes" id="UP000030645"/>
    </source>
</evidence>
<feature type="binding site" evidence="14">
    <location>
        <position position="895"/>
    </location>
    <ligand>
        <name>ATP</name>
        <dbReference type="ChEBI" id="CHEBI:30616"/>
    </ligand>
</feature>
<dbReference type="PANTHER" id="PTHR48056">
    <property type="entry name" value="LRR RECEPTOR-LIKE SERINE/THREONINE-PROTEIN KINASE-RELATED"/>
    <property type="match status" value="1"/>
</dbReference>
<dbReference type="FunFam" id="3.80.10.10:FF:000221">
    <property type="entry name" value="Leucine-rich repeat receptor-like protein kinase PXL1"/>
    <property type="match status" value="1"/>
</dbReference>
<feature type="transmembrane region" description="Helical" evidence="15">
    <location>
        <begin position="811"/>
        <end position="834"/>
    </location>
</feature>
<evidence type="ECO:0000256" key="14">
    <source>
        <dbReference type="PROSITE-ProRule" id="PRU10141"/>
    </source>
</evidence>
<dbReference type="InterPro" id="IPR032675">
    <property type="entry name" value="LRR_dom_sf"/>
</dbReference>
<feature type="domain" description="Protein kinase" evidence="17">
    <location>
        <begin position="866"/>
        <end position="1156"/>
    </location>
</feature>
<dbReference type="EMBL" id="KE345688">
    <property type="protein sequence ID" value="EXC11523.1"/>
    <property type="molecule type" value="Genomic_DNA"/>
</dbReference>
<dbReference type="GO" id="GO:0033612">
    <property type="term" value="F:receptor serine/threonine kinase binding"/>
    <property type="evidence" value="ECO:0007669"/>
    <property type="project" value="TreeGrafter"/>
</dbReference>
<keyword evidence="13" id="KW-0325">Glycoprotein</keyword>
<comment type="similarity">
    <text evidence="2">Belongs to the protein kinase superfamily. Ser/Thr protein kinase family.</text>
</comment>
<dbReference type="InterPro" id="IPR008271">
    <property type="entry name" value="Ser/Thr_kinase_AS"/>
</dbReference>
<evidence type="ECO:0000256" key="4">
    <source>
        <dbReference type="ARBA" id="ARBA00022679"/>
    </source>
</evidence>
<dbReference type="Gene3D" id="3.80.10.10">
    <property type="entry name" value="Ribonuclease Inhibitor"/>
    <property type="match status" value="4"/>
</dbReference>
<dbReference type="GO" id="GO:0005524">
    <property type="term" value="F:ATP binding"/>
    <property type="evidence" value="ECO:0007669"/>
    <property type="project" value="UniProtKB-UniRule"/>
</dbReference>
<dbReference type="PROSITE" id="PS50011">
    <property type="entry name" value="PROTEIN_KINASE_DOM"/>
    <property type="match status" value="1"/>
</dbReference>
<dbReference type="Pfam" id="PF00560">
    <property type="entry name" value="LRR_1"/>
    <property type="match status" value="5"/>
</dbReference>
<evidence type="ECO:0000256" key="10">
    <source>
        <dbReference type="ARBA" id="ARBA00022840"/>
    </source>
</evidence>
<dbReference type="SMART" id="SM00220">
    <property type="entry name" value="S_TKc"/>
    <property type="match status" value="1"/>
</dbReference>
<keyword evidence="5 15" id="KW-0812">Transmembrane</keyword>
<evidence type="ECO:0000256" key="1">
    <source>
        <dbReference type="ARBA" id="ARBA00004479"/>
    </source>
</evidence>
<feature type="signal peptide" evidence="16">
    <location>
        <begin position="1"/>
        <end position="28"/>
    </location>
</feature>
<feature type="chain" id="PRO_5004932974" evidence="16">
    <location>
        <begin position="29"/>
        <end position="1194"/>
    </location>
</feature>
<keyword evidence="10 14" id="KW-0067">ATP-binding</keyword>
<dbReference type="InterPro" id="IPR050647">
    <property type="entry name" value="Plant_LRR-RLKs"/>
</dbReference>
<evidence type="ECO:0000256" key="11">
    <source>
        <dbReference type="ARBA" id="ARBA00022989"/>
    </source>
</evidence>
<dbReference type="eggNOG" id="ENOG502QQPF">
    <property type="taxonomic scope" value="Eukaryota"/>
</dbReference>
<dbReference type="InterPro" id="IPR003591">
    <property type="entry name" value="Leu-rich_rpt_typical-subtyp"/>
</dbReference>
<evidence type="ECO:0000256" key="12">
    <source>
        <dbReference type="ARBA" id="ARBA00023136"/>
    </source>
</evidence>
<evidence type="ECO:0000256" key="9">
    <source>
        <dbReference type="ARBA" id="ARBA00022777"/>
    </source>
</evidence>
<accession>W9S5L6</accession>
<evidence type="ECO:0000259" key="17">
    <source>
        <dbReference type="PROSITE" id="PS50011"/>
    </source>
</evidence>
<dbReference type="Pfam" id="PF13855">
    <property type="entry name" value="LRR_8"/>
    <property type="match status" value="2"/>
</dbReference>
<evidence type="ECO:0000256" key="16">
    <source>
        <dbReference type="SAM" id="SignalP"/>
    </source>
</evidence>
<dbReference type="InterPro" id="IPR011009">
    <property type="entry name" value="Kinase-like_dom_sf"/>
</dbReference>
<dbReference type="GO" id="GO:0016020">
    <property type="term" value="C:membrane"/>
    <property type="evidence" value="ECO:0007669"/>
    <property type="project" value="UniProtKB-SubCell"/>
</dbReference>
<evidence type="ECO:0000256" key="15">
    <source>
        <dbReference type="SAM" id="Phobius"/>
    </source>
</evidence>
<dbReference type="Proteomes" id="UP000030645">
    <property type="component" value="Unassembled WGS sequence"/>
</dbReference>
<evidence type="ECO:0000256" key="7">
    <source>
        <dbReference type="ARBA" id="ARBA00022737"/>
    </source>
</evidence>
<dbReference type="SUPFAM" id="SSF56112">
    <property type="entry name" value="Protein kinase-like (PK-like)"/>
    <property type="match status" value="1"/>
</dbReference>
<evidence type="ECO:0000256" key="8">
    <source>
        <dbReference type="ARBA" id="ARBA00022741"/>
    </source>
</evidence>
<dbReference type="FunFam" id="1.10.510.10:FF:000714">
    <property type="entry name" value="Kinase family with leucine-rich repeat domain-containing protein"/>
    <property type="match status" value="1"/>
</dbReference>
<dbReference type="InterPro" id="IPR000719">
    <property type="entry name" value="Prot_kinase_dom"/>
</dbReference>
<evidence type="ECO:0000313" key="18">
    <source>
        <dbReference type="EMBL" id="EXC11523.1"/>
    </source>
</evidence>
<dbReference type="InterPro" id="IPR013210">
    <property type="entry name" value="LRR_N_plant-typ"/>
</dbReference>
<dbReference type="PROSITE" id="PS51450">
    <property type="entry name" value="LRR"/>
    <property type="match status" value="1"/>
</dbReference>
<dbReference type="FunFam" id="3.80.10.10:FF:001670">
    <property type="entry name" value="Putative leucine-rich repeat receptor-like protein kinase family protein"/>
    <property type="match status" value="1"/>
</dbReference>
<dbReference type="CDD" id="cd14066">
    <property type="entry name" value="STKc_IRAK"/>
    <property type="match status" value="1"/>
</dbReference>
<dbReference type="InterPro" id="IPR001611">
    <property type="entry name" value="Leu-rich_rpt"/>
</dbReference>
<dbReference type="Pfam" id="PF08263">
    <property type="entry name" value="LRRNT_2"/>
    <property type="match status" value="2"/>
</dbReference>
<keyword evidence="18" id="KW-0675">Receptor</keyword>
<dbReference type="PROSITE" id="PS00107">
    <property type="entry name" value="PROTEIN_KINASE_ATP"/>
    <property type="match status" value="1"/>
</dbReference>
<keyword evidence="12 15" id="KW-0472">Membrane</keyword>
<protein>
    <submittedName>
        <fullName evidence="18">Receptor-like protein kinase HSL1</fullName>
    </submittedName>
</protein>
<dbReference type="PANTHER" id="PTHR48056:SF29">
    <property type="entry name" value="RECEPTOR-LIKE PROTEIN KINASE HSL1"/>
    <property type="match status" value="1"/>
</dbReference>
<dbReference type="FunFam" id="3.30.200.20:FF:000512">
    <property type="entry name" value="Receptor-like protein kinase HSL1"/>
    <property type="match status" value="1"/>
</dbReference>
<dbReference type="InterPro" id="IPR017441">
    <property type="entry name" value="Protein_kinase_ATP_BS"/>
</dbReference>
<dbReference type="Gene3D" id="1.10.510.10">
    <property type="entry name" value="Transferase(Phosphotransferase) domain 1"/>
    <property type="match status" value="1"/>
</dbReference>
<reference evidence="19" key="1">
    <citation type="submission" date="2013-01" db="EMBL/GenBank/DDBJ databases">
        <title>Draft Genome Sequence of a Mulberry Tree, Morus notabilis C.K. Schneid.</title>
        <authorList>
            <person name="He N."/>
            <person name="Zhao S."/>
        </authorList>
    </citation>
    <scope>NUCLEOTIDE SEQUENCE</scope>
</reference>
<keyword evidence="7" id="KW-0677">Repeat</keyword>
<keyword evidence="9 18" id="KW-0418">Kinase</keyword>
<evidence type="ECO:0000256" key="13">
    <source>
        <dbReference type="ARBA" id="ARBA00023180"/>
    </source>
</evidence>
<evidence type="ECO:0000256" key="3">
    <source>
        <dbReference type="ARBA" id="ARBA00022614"/>
    </source>
</evidence>
<evidence type="ECO:0000256" key="2">
    <source>
        <dbReference type="ARBA" id="ARBA00008684"/>
    </source>
</evidence>
<dbReference type="SUPFAM" id="SSF52058">
    <property type="entry name" value="L domain-like"/>
    <property type="match status" value="2"/>
</dbReference>
<keyword evidence="3" id="KW-0433">Leucine-rich repeat</keyword>
<evidence type="ECO:0000256" key="5">
    <source>
        <dbReference type="ARBA" id="ARBA00022692"/>
    </source>
</evidence>
<dbReference type="FunFam" id="3.80.10.10:FF:000077">
    <property type="entry name" value="LRR receptor-like serine/threonine-protein kinase ERL1"/>
    <property type="match status" value="2"/>
</dbReference>
<dbReference type="PROSITE" id="PS00108">
    <property type="entry name" value="PROTEIN_KINASE_ST"/>
    <property type="match status" value="1"/>
</dbReference>
<organism evidence="18 19">
    <name type="scientific">Morus notabilis</name>
    <dbReference type="NCBI Taxonomy" id="981085"/>
    <lineage>
        <taxon>Eukaryota</taxon>
        <taxon>Viridiplantae</taxon>
        <taxon>Streptophyta</taxon>
        <taxon>Embryophyta</taxon>
        <taxon>Tracheophyta</taxon>
        <taxon>Spermatophyta</taxon>
        <taxon>Magnoliopsida</taxon>
        <taxon>eudicotyledons</taxon>
        <taxon>Gunneridae</taxon>
        <taxon>Pentapetalae</taxon>
        <taxon>rosids</taxon>
        <taxon>fabids</taxon>
        <taxon>Rosales</taxon>
        <taxon>Moraceae</taxon>
        <taxon>Moreae</taxon>
        <taxon>Morus</taxon>
    </lineage>
</organism>
<keyword evidence="8 14" id="KW-0547">Nucleotide-binding</keyword>
<sequence length="1194" mass="131830">MTKTNQKYLTIPFHIFIFLIFLSHGVLSQTLQEQEQSVLLKLKQHWGNISFMDEWTPSDNSHCSWPGITCTSNSVKGLSLYNVNITGPVPSFICDLKNVTTINLGDNYIPGEFPRAVFNCSKLEALDLSENYFVGTLPDDIDKLAKLQSLVLGGNNFTGDIPPVIGKLQELKVLGLGGNLFNGSLPPEIGDLSNLEDLCHGVLSQTLQEQEQSVLLKLKQHWGNISFMDEWTPSDNSHCSWPGITCTSNSVKGLSLYNVNITGPVPSFICDLKNLTTIDLGDNYIPGEFPRAVFNCSKLEALDLSENYFVGTLPDDIDKLAKLQSLVLGGNNFTGDIPPAIGKLQELKVLALGGNLFNGSLPPEIGDLSNLEDLWLANNNQLVPSRLPSNYTQLRKLKNLWVSSSNLIGEIPESIGDMEALEWLDLSRSDLHGKIPDGLFMLKNLSIVFLFKNKLSGDVPQVVEALNLKIIDLSENNLAGKIPEDFGKLTKLTGLALFSNQLSGSIPEGIGRLPVLVDFKLWDNNLTGVLPPDLGKYSNLREFQVSSNRLSGELPQHLCSNGQLVGVVAHENNFTGELPESLGNCNSLEMVKVSDNRLSGKVPSGLWTALNLSYVTMSNNLFNGTLPEKWSTNLTRLEISNNRFSGNIPIGLASLRNLVVFKASNNLLTGAIPQELTTFHHLTNLFLDQNQLTGDLPSDIESWDSLNTLNLSGNQLSGQIPEKLGFLPTLTDLDLSENEFSGQIPPQLGLLRLIFLNLSSNDLSGTIPSALEIAVYANSFLNNPGLCSSNNVLQLKSCNPKSQNDNMSTPYLVLIIALSVAAFLLAVSFTFIIIRCYRSKHGLDPKWKLTSFQRLNFTESNIVSGLSDHNLIGSGGSGKVYRVPVNRLGNVVAVKRIWNNKKVEHKLEQEFLSEVKILSSILHTNIVKLLCCISSESSKLLVYEYLENRSLDRWLHNKNRQNMISAARSVHPGILDWPKRLQIAVGAAQGLCYMHHDCVPPVIHRDIKASNILLDSDFNAKIADFGLARLLVKQGELATMSTVAGSFGYMAPEYAHSTRVNEKIDVYSFGVVLLELATGREANSGDEHTSLAEWAWRHVQDDKPIEDALDEEIKDPIYVEEMSCVFKLGIYCTTTLPSTRPSMKDVLQLLLRHSRQMANGEKFVGTEYDATPLLKNSKRERSLEDDDGIFASNV</sequence>
<keyword evidence="6 16" id="KW-0732">Signal</keyword>
<dbReference type="Gene3D" id="3.30.200.20">
    <property type="entry name" value="Phosphorylase Kinase, domain 1"/>
    <property type="match status" value="1"/>
</dbReference>
<gene>
    <name evidence="18" type="ORF">L484_000822</name>
</gene>
<dbReference type="AlphaFoldDB" id="W9S5L6"/>